<dbReference type="PROSITE" id="PS50943">
    <property type="entry name" value="HTH_CROC1"/>
    <property type="match status" value="1"/>
</dbReference>
<dbReference type="AlphaFoldDB" id="A0A1N7F6A2"/>
<protein>
    <submittedName>
        <fullName evidence="3">Transcriptional regulator, XRE family with cupin sensor</fullName>
    </submittedName>
</protein>
<reference evidence="3 4" key="1">
    <citation type="submission" date="2017-01" db="EMBL/GenBank/DDBJ databases">
        <authorList>
            <person name="Mah S.A."/>
            <person name="Swanson W.J."/>
            <person name="Moy G.W."/>
            <person name="Vacquier V.D."/>
        </authorList>
    </citation>
    <scope>NUCLEOTIDE SEQUENCE [LARGE SCALE GENOMIC DNA]</scope>
    <source>
        <strain evidence="3 4">DSM 29590</strain>
    </source>
</reference>
<keyword evidence="4" id="KW-1185">Reference proteome</keyword>
<gene>
    <name evidence="3" type="ORF">SAMN05421666_0785</name>
</gene>
<dbReference type="PANTHER" id="PTHR46797">
    <property type="entry name" value="HTH-TYPE TRANSCRIPTIONAL REGULATOR"/>
    <property type="match status" value="1"/>
</dbReference>
<dbReference type="InterPro" id="IPR050807">
    <property type="entry name" value="TransReg_Diox_bact_type"/>
</dbReference>
<feature type="domain" description="HTH cro/C1-type" evidence="2">
    <location>
        <begin position="16"/>
        <end position="70"/>
    </location>
</feature>
<dbReference type="InterPro" id="IPR011051">
    <property type="entry name" value="RmlC_Cupin_sf"/>
</dbReference>
<dbReference type="SUPFAM" id="SSF47413">
    <property type="entry name" value="lambda repressor-like DNA-binding domains"/>
    <property type="match status" value="1"/>
</dbReference>
<dbReference type="Gene3D" id="1.10.260.40">
    <property type="entry name" value="lambda repressor-like DNA-binding domains"/>
    <property type="match status" value="1"/>
</dbReference>
<dbReference type="EMBL" id="FTNV01000001">
    <property type="protein sequence ID" value="SIR95829.1"/>
    <property type="molecule type" value="Genomic_DNA"/>
</dbReference>
<dbReference type="STRING" id="573024.SAMN05216208_1350"/>
<dbReference type="RefSeq" id="WP_076531116.1">
    <property type="nucleotide sequence ID" value="NZ_FOAC01000001.1"/>
</dbReference>
<dbReference type="OrthoDB" id="9814751at2"/>
<dbReference type="Pfam" id="PF07883">
    <property type="entry name" value="Cupin_2"/>
    <property type="match status" value="1"/>
</dbReference>
<dbReference type="Proteomes" id="UP000186019">
    <property type="component" value="Unassembled WGS sequence"/>
</dbReference>
<dbReference type="GO" id="GO:0003700">
    <property type="term" value="F:DNA-binding transcription factor activity"/>
    <property type="evidence" value="ECO:0007669"/>
    <property type="project" value="TreeGrafter"/>
</dbReference>
<keyword evidence="1" id="KW-0238">DNA-binding</keyword>
<organism evidence="3 4">
    <name type="scientific">Roseovarius nanhaiticus</name>
    <dbReference type="NCBI Taxonomy" id="573024"/>
    <lineage>
        <taxon>Bacteria</taxon>
        <taxon>Pseudomonadati</taxon>
        <taxon>Pseudomonadota</taxon>
        <taxon>Alphaproteobacteria</taxon>
        <taxon>Rhodobacterales</taxon>
        <taxon>Roseobacteraceae</taxon>
        <taxon>Roseovarius</taxon>
    </lineage>
</organism>
<name>A0A1N7F6A2_9RHOB</name>
<dbReference type="InterPro" id="IPR010982">
    <property type="entry name" value="Lambda_DNA-bd_dom_sf"/>
</dbReference>
<dbReference type="CDD" id="cd00093">
    <property type="entry name" value="HTH_XRE"/>
    <property type="match status" value="1"/>
</dbReference>
<accession>A0A1N7F6A2</accession>
<dbReference type="InterPro" id="IPR014710">
    <property type="entry name" value="RmlC-like_jellyroll"/>
</dbReference>
<dbReference type="InterPro" id="IPR013096">
    <property type="entry name" value="Cupin_2"/>
</dbReference>
<evidence type="ECO:0000313" key="4">
    <source>
        <dbReference type="Proteomes" id="UP000186019"/>
    </source>
</evidence>
<dbReference type="SMART" id="SM00530">
    <property type="entry name" value="HTH_XRE"/>
    <property type="match status" value="1"/>
</dbReference>
<evidence type="ECO:0000256" key="1">
    <source>
        <dbReference type="ARBA" id="ARBA00023125"/>
    </source>
</evidence>
<sequence>MLQTSIADTPSLGADLRALRKTRSVTLAELAARLGRSVGWLSQVERGLSQPSESDLLEMAEALGVSLSLLKGEAQPTEREAGHIVRRAARRPIGKGIAGLAEDLLSPDLTDDFEMVHSTFAPGSAAPAPITRPTQEVAYMVSGHLDLTIGGREFTVGAGDSFRIRGEAQAWRNPYDQPAVAIWVIAPPVY</sequence>
<dbReference type="InterPro" id="IPR001387">
    <property type="entry name" value="Cro/C1-type_HTH"/>
</dbReference>
<evidence type="ECO:0000259" key="2">
    <source>
        <dbReference type="PROSITE" id="PS50943"/>
    </source>
</evidence>
<proteinExistence type="predicted"/>
<dbReference type="GO" id="GO:0005829">
    <property type="term" value="C:cytosol"/>
    <property type="evidence" value="ECO:0007669"/>
    <property type="project" value="TreeGrafter"/>
</dbReference>
<dbReference type="Pfam" id="PF13560">
    <property type="entry name" value="HTH_31"/>
    <property type="match status" value="1"/>
</dbReference>
<dbReference type="Gene3D" id="2.60.120.10">
    <property type="entry name" value="Jelly Rolls"/>
    <property type="match status" value="1"/>
</dbReference>
<dbReference type="GO" id="GO:0003677">
    <property type="term" value="F:DNA binding"/>
    <property type="evidence" value="ECO:0007669"/>
    <property type="project" value="UniProtKB-KW"/>
</dbReference>
<evidence type="ECO:0000313" key="3">
    <source>
        <dbReference type="EMBL" id="SIR95829.1"/>
    </source>
</evidence>
<dbReference type="CDD" id="cd02209">
    <property type="entry name" value="cupin_XRE_C"/>
    <property type="match status" value="1"/>
</dbReference>
<dbReference type="SUPFAM" id="SSF51182">
    <property type="entry name" value="RmlC-like cupins"/>
    <property type="match status" value="1"/>
</dbReference>
<dbReference type="PANTHER" id="PTHR46797:SF2">
    <property type="entry name" value="TRANSCRIPTIONAL REGULATOR"/>
    <property type="match status" value="1"/>
</dbReference>